<sequence length="95" mass="10951">MLQPKLLCQDIAETPQFWIDEEGDVVPKHSVYYLIPEDHVDLEELAEYLNGPEARAWLEANCQMAANGFYRLQTTVMEDLPVPERFGEVIQDTLI</sequence>
<organism evidence="2 3">
    <name type="scientific">Halorubrum laminariae</name>
    <dbReference type="NCBI Taxonomy" id="1433523"/>
    <lineage>
        <taxon>Archaea</taxon>
        <taxon>Methanobacteriati</taxon>
        <taxon>Methanobacteriota</taxon>
        <taxon>Stenosarchaea group</taxon>
        <taxon>Halobacteria</taxon>
        <taxon>Halobacteriales</taxon>
        <taxon>Haloferacaceae</taxon>
        <taxon>Halorubrum</taxon>
    </lineage>
</organism>
<feature type="domain" description="TaqI-like C-terminal specificity" evidence="1">
    <location>
        <begin position="3"/>
        <end position="82"/>
    </location>
</feature>
<proteinExistence type="predicted"/>
<gene>
    <name evidence="2" type="ORF">ACFR9T_03020</name>
</gene>
<dbReference type="Pfam" id="PF12950">
    <property type="entry name" value="TaqI_C"/>
    <property type="match status" value="1"/>
</dbReference>
<dbReference type="InterPro" id="IPR025931">
    <property type="entry name" value="TaqI_C"/>
</dbReference>
<name>A0ABD6BY72_9EURY</name>
<evidence type="ECO:0000259" key="1">
    <source>
        <dbReference type="Pfam" id="PF12950"/>
    </source>
</evidence>
<keyword evidence="3" id="KW-1185">Reference proteome</keyword>
<dbReference type="RefSeq" id="WP_256417576.1">
    <property type="nucleotide sequence ID" value="NZ_JANHDL010000002.1"/>
</dbReference>
<comment type="caution">
    <text evidence="2">The sequence shown here is derived from an EMBL/GenBank/DDBJ whole genome shotgun (WGS) entry which is preliminary data.</text>
</comment>
<protein>
    <submittedName>
        <fullName evidence="2">TaqI-like C-terminal specificity domain-containing protein</fullName>
    </submittedName>
</protein>
<dbReference type="EMBL" id="JBHUDB010000001">
    <property type="protein sequence ID" value="MFD1569569.1"/>
    <property type="molecule type" value="Genomic_DNA"/>
</dbReference>
<evidence type="ECO:0000313" key="3">
    <source>
        <dbReference type="Proteomes" id="UP001597185"/>
    </source>
</evidence>
<dbReference type="Proteomes" id="UP001597185">
    <property type="component" value="Unassembled WGS sequence"/>
</dbReference>
<reference evidence="2 3" key="1">
    <citation type="journal article" date="2019" name="Int. J. Syst. Evol. Microbiol.">
        <title>The Global Catalogue of Microorganisms (GCM) 10K type strain sequencing project: providing services to taxonomists for standard genome sequencing and annotation.</title>
        <authorList>
            <consortium name="The Broad Institute Genomics Platform"/>
            <consortium name="The Broad Institute Genome Sequencing Center for Infectious Disease"/>
            <person name="Wu L."/>
            <person name="Ma J."/>
        </authorList>
    </citation>
    <scope>NUCLEOTIDE SEQUENCE [LARGE SCALE GENOMIC DNA]</scope>
    <source>
        <strain evidence="2 3">CGMCC 1.12689</strain>
    </source>
</reference>
<accession>A0ABD6BY72</accession>
<dbReference type="AlphaFoldDB" id="A0ABD6BY72"/>
<evidence type="ECO:0000313" key="2">
    <source>
        <dbReference type="EMBL" id="MFD1569569.1"/>
    </source>
</evidence>